<accession>A0ABR2G1Q0</accession>
<organism evidence="1 2">
    <name type="scientific">Hibiscus sabdariffa</name>
    <name type="common">roselle</name>
    <dbReference type="NCBI Taxonomy" id="183260"/>
    <lineage>
        <taxon>Eukaryota</taxon>
        <taxon>Viridiplantae</taxon>
        <taxon>Streptophyta</taxon>
        <taxon>Embryophyta</taxon>
        <taxon>Tracheophyta</taxon>
        <taxon>Spermatophyta</taxon>
        <taxon>Magnoliopsida</taxon>
        <taxon>eudicotyledons</taxon>
        <taxon>Gunneridae</taxon>
        <taxon>Pentapetalae</taxon>
        <taxon>rosids</taxon>
        <taxon>malvids</taxon>
        <taxon>Malvales</taxon>
        <taxon>Malvaceae</taxon>
        <taxon>Malvoideae</taxon>
        <taxon>Hibiscus</taxon>
    </lineage>
</organism>
<evidence type="ECO:0000313" key="1">
    <source>
        <dbReference type="EMBL" id="KAK8592903.1"/>
    </source>
</evidence>
<proteinExistence type="predicted"/>
<sequence>MGKDAIKESVHSEEEASAAIAAILVFDLPNPLDDLLNEDLSTALDALAPTPLMVVKLDGETIIETTPIMKAKSIAIESTISPTTPRGTKR</sequence>
<name>A0ABR2G1Q0_9ROSI</name>
<dbReference type="Proteomes" id="UP001472677">
    <property type="component" value="Unassembled WGS sequence"/>
</dbReference>
<keyword evidence="2" id="KW-1185">Reference proteome</keyword>
<evidence type="ECO:0000313" key="2">
    <source>
        <dbReference type="Proteomes" id="UP001472677"/>
    </source>
</evidence>
<dbReference type="EMBL" id="JBBPBM010000003">
    <property type="protein sequence ID" value="KAK8592903.1"/>
    <property type="molecule type" value="Genomic_DNA"/>
</dbReference>
<comment type="caution">
    <text evidence="1">The sequence shown here is derived from an EMBL/GenBank/DDBJ whole genome shotgun (WGS) entry which is preliminary data.</text>
</comment>
<protein>
    <submittedName>
        <fullName evidence="1">Uncharacterized protein</fullName>
    </submittedName>
</protein>
<reference evidence="1 2" key="1">
    <citation type="journal article" date="2024" name="G3 (Bethesda)">
        <title>Genome assembly of Hibiscus sabdariffa L. provides insights into metabolisms of medicinal natural products.</title>
        <authorList>
            <person name="Kim T."/>
        </authorList>
    </citation>
    <scope>NUCLEOTIDE SEQUENCE [LARGE SCALE GENOMIC DNA]</scope>
    <source>
        <strain evidence="1">TK-2024</strain>
        <tissue evidence="1">Old leaves</tissue>
    </source>
</reference>
<gene>
    <name evidence="1" type="ORF">V6N12_044996</name>
</gene>